<dbReference type="PATRIC" id="fig|92706.3.peg.2204"/>
<keyword evidence="3" id="KW-1185">Reference proteome</keyword>
<evidence type="ECO:0000313" key="3">
    <source>
        <dbReference type="Proteomes" id="UP000034037"/>
    </source>
</evidence>
<accession>A0A0F6SRH2</accession>
<dbReference type="Pfam" id="PF18726">
    <property type="entry name" value="HEPN_SAV_6107"/>
    <property type="match status" value="1"/>
</dbReference>
<dbReference type="RefSeq" id="WP_003860358.1">
    <property type="nucleotide sequence ID" value="NZ_CP011309.1"/>
</dbReference>
<protein>
    <recommendedName>
        <fullName evidence="1">SAV-6107-like HEPN domain-containing protein</fullName>
    </recommendedName>
</protein>
<proteinExistence type="predicted"/>
<feature type="domain" description="SAV-6107-like HEPN" evidence="1">
    <location>
        <begin position="48"/>
        <end position="129"/>
    </location>
</feature>
<dbReference type="Proteomes" id="UP000034037">
    <property type="component" value="Chromosome"/>
</dbReference>
<reference evidence="2 3" key="1">
    <citation type="submission" date="2015-04" db="EMBL/GenBank/DDBJ databases">
        <title>Complete Genome Sequence of Brevibacterium flavum ATCC 15168.</title>
        <authorList>
            <person name="Ahn J."/>
            <person name="Park G."/>
            <person name="Jeon W."/>
            <person name="Jang Y."/>
            <person name="Jang M."/>
            <person name="Lee H."/>
            <person name="Lee H."/>
        </authorList>
    </citation>
    <scope>NUCLEOTIDE SEQUENCE [LARGE SCALE GENOMIC DNA]</scope>
    <source>
        <strain evidence="2 3">ATCC 15168</strain>
    </source>
</reference>
<sequence>MGDVISATTRFERVGGKRAQFFSKAHILLEQAHTYRGEGDLLLALEMSYQSALRTAGAVVAGSAVAARKRKPKSAWDQLQLVGDEAAEWAAELSQFSTIRSRASSGLDITLSVAGLDRFMARVALFLEEAQHGFSPSVDAA</sequence>
<dbReference type="EMBL" id="CP011309">
    <property type="protein sequence ID" value="AKF27954.1"/>
    <property type="molecule type" value="Genomic_DNA"/>
</dbReference>
<dbReference type="HOGENOM" id="CLU_125870_1_0_11"/>
<gene>
    <name evidence="2" type="ORF">YH66_10500</name>
</gene>
<name>A0A0F6SRH2_9CORY</name>
<organism evidence="2 3">
    <name type="scientific">[Brevibacterium] flavum</name>
    <dbReference type="NCBI Taxonomy" id="92706"/>
    <lineage>
        <taxon>Bacteria</taxon>
        <taxon>Bacillati</taxon>
        <taxon>Actinomycetota</taxon>
        <taxon>Actinomycetes</taxon>
        <taxon>Mycobacteriales</taxon>
        <taxon>Corynebacteriaceae</taxon>
        <taxon>Corynebacterium</taxon>
    </lineage>
</organism>
<evidence type="ECO:0000313" key="2">
    <source>
        <dbReference type="EMBL" id="AKF27954.1"/>
    </source>
</evidence>
<dbReference type="AlphaFoldDB" id="A0A0F6SRH2"/>
<dbReference type="InterPro" id="IPR040891">
    <property type="entry name" value="HEPN_SAV_6107"/>
</dbReference>
<evidence type="ECO:0000259" key="1">
    <source>
        <dbReference type="Pfam" id="PF18726"/>
    </source>
</evidence>